<dbReference type="GeneID" id="110203033"/>
<dbReference type="PANTHER" id="PTHR23179:SF28">
    <property type="entry name" value="RHO GTPASE-ACTIVATING PROTEIN 20"/>
    <property type="match status" value="1"/>
</dbReference>
<dbReference type="InterPro" id="IPR008936">
    <property type="entry name" value="Rho_GTPase_activation_prot"/>
</dbReference>
<feature type="compositionally biased region" description="Polar residues" evidence="1">
    <location>
        <begin position="96"/>
        <end position="124"/>
    </location>
</feature>
<gene>
    <name evidence="4" type="primary">LOC110203033</name>
</gene>
<dbReference type="PANTHER" id="PTHR23179">
    <property type="entry name" value="T-CELL ACTIVATION RHO GTPASE ACTIVATING PROTEIN-RELATED"/>
    <property type="match status" value="1"/>
</dbReference>
<evidence type="ECO:0000313" key="3">
    <source>
        <dbReference type="Proteomes" id="UP000515140"/>
    </source>
</evidence>
<dbReference type="AlphaFoldDB" id="A0A6P5JVK8"/>
<dbReference type="PROSITE" id="PS50238">
    <property type="entry name" value="RHOGAP"/>
    <property type="match status" value="1"/>
</dbReference>
<dbReference type="GO" id="GO:0007165">
    <property type="term" value="P:signal transduction"/>
    <property type="evidence" value="ECO:0007669"/>
    <property type="project" value="InterPro"/>
</dbReference>
<evidence type="ECO:0000313" key="4">
    <source>
        <dbReference type="RefSeq" id="XP_020835124.1"/>
    </source>
</evidence>
<dbReference type="GO" id="GO:0005096">
    <property type="term" value="F:GTPase activator activity"/>
    <property type="evidence" value="ECO:0007669"/>
    <property type="project" value="TreeGrafter"/>
</dbReference>
<feature type="domain" description="Rho-GAP" evidence="2">
    <location>
        <begin position="1"/>
        <end position="78"/>
    </location>
</feature>
<name>A0A6P5JVK8_PHACI</name>
<dbReference type="Proteomes" id="UP000515140">
    <property type="component" value="Unplaced"/>
</dbReference>
<organism evidence="3 4">
    <name type="scientific">Phascolarctos cinereus</name>
    <name type="common">Koala</name>
    <dbReference type="NCBI Taxonomy" id="38626"/>
    <lineage>
        <taxon>Eukaryota</taxon>
        <taxon>Metazoa</taxon>
        <taxon>Chordata</taxon>
        <taxon>Craniata</taxon>
        <taxon>Vertebrata</taxon>
        <taxon>Euteleostomi</taxon>
        <taxon>Mammalia</taxon>
        <taxon>Metatheria</taxon>
        <taxon>Diprotodontia</taxon>
        <taxon>Phascolarctidae</taxon>
        <taxon>Phascolarctos</taxon>
    </lineage>
</organism>
<evidence type="ECO:0000256" key="1">
    <source>
        <dbReference type="SAM" id="MobiDB-lite"/>
    </source>
</evidence>
<dbReference type="InterPro" id="IPR000198">
    <property type="entry name" value="RhoGAP_dom"/>
</dbReference>
<dbReference type="SUPFAM" id="SSF48350">
    <property type="entry name" value="GTPase activation domain, GAP"/>
    <property type="match status" value="1"/>
</dbReference>
<keyword evidence="3" id="KW-1185">Reference proteome</keyword>
<dbReference type="Gene3D" id="1.10.555.10">
    <property type="entry name" value="Rho GTPase activation protein"/>
    <property type="match status" value="1"/>
</dbReference>
<proteinExistence type="predicted"/>
<dbReference type="RefSeq" id="XP_020835124.1">
    <property type="nucleotide sequence ID" value="XM_020979465.1"/>
</dbReference>
<dbReference type="Pfam" id="PF00620">
    <property type="entry name" value="RhoGAP"/>
    <property type="match status" value="1"/>
</dbReference>
<sequence>MEQLPKANIILLRNVFEMLHSIEQQSASNQMTAFNLAVCIAPSMLWPPYSATPQLENKFIEKILLLAQYIIENCGRIFAEEATSLLSYDRDNASEETTLIQESESANQETVRDPSQGSIATPETPSAVLETTELT</sequence>
<protein>
    <submittedName>
        <fullName evidence="4">Rho GTPase-activating protein 20-like isoform X2</fullName>
    </submittedName>
</protein>
<evidence type="ECO:0000259" key="2">
    <source>
        <dbReference type="PROSITE" id="PS50238"/>
    </source>
</evidence>
<reference evidence="4" key="1">
    <citation type="submission" date="2025-08" db="UniProtKB">
        <authorList>
            <consortium name="RefSeq"/>
        </authorList>
    </citation>
    <scope>IDENTIFICATION</scope>
    <source>
        <tissue evidence="4">Spleen</tissue>
    </source>
</reference>
<accession>A0A6P5JVK8</accession>
<feature type="region of interest" description="Disordered" evidence="1">
    <location>
        <begin position="96"/>
        <end position="135"/>
    </location>
</feature>